<evidence type="ECO:0000256" key="8">
    <source>
        <dbReference type="ARBA" id="ARBA00023139"/>
    </source>
</evidence>
<keyword evidence="11" id="KW-0812">Transmembrane</keyword>
<comment type="subcellular location">
    <subcellularLocation>
        <location evidence="2">Bacterial flagellum basal body</location>
    </subcellularLocation>
    <subcellularLocation>
        <location evidence="3">Membrane</location>
        <topology evidence="3">Lipid-anchor</topology>
    </subcellularLocation>
</comment>
<dbReference type="PANTHER" id="PTHR34933:SF3">
    <property type="entry name" value="FLAGELLAR L-RING PROTEIN"/>
    <property type="match status" value="1"/>
</dbReference>
<evidence type="ECO:0000256" key="1">
    <source>
        <dbReference type="ARBA" id="ARBA00002591"/>
    </source>
</evidence>
<dbReference type="PANTHER" id="PTHR34933">
    <property type="entry name" value="FLAGELLAR L-RING PROTEIN"/>
    <property type="match status" value="1"/>
</dbReference>
<organism evidence="12 13">
    <name type="scientific">Buchnera aphidicola</name>
    <name type="common">Cinara tujafilina</name>
    <dbReference type="NCBI Taxonomy" id="261317"/>
    <lineage>
        <taxon>Bacteria</taxon>
        <taxon>Pseudomonadati</taxon>
        <taxon>Pseudomonadota</taxon>
        <taxon>Gammaproteobacteria</taxon>
        <taxon>Enterobacterales</taxon>
        <taxon>Erwiniaceae</taxon>
        <taxon>Buchnera</taxon>
    </lineage>
</organism>
<name>F7WZE4_9GAMM</name>
<dbReference type="OrthoDB" id="9789463at2"/>
<gene>
    <name evidence="12" type="primary">flgH</name>
    <name evidence="12" type="ORF">BCTU_224</name>
</gene>
<keyword evidence="12" id="KW-0969">Cilium</keyword>
<evidence type="ECO:0000256" key="7">
    <source>
        <dbReference type="ARBA" id="ARBA00023136"/>
    </source>
</evidence>
<sequence>MKLFQFNYKKIFIYFILIFCIICFITYYKKTKTKITFIRTIYNKPGILKKKLREYPSWFSESKKYKIGDLITITLKENIQASNSSLNHYNQEKENNTGIISLLKNSIDALLPFQKKNTDFQKTNISDSQSFINKDSAFAKNVITGTITGIIQRILPNGYLEILGKKSIMINSSIEDIYCSGIINPENIDKNNLISSTHIANCKIHYKYHHPNIYKIKNLKF</sequence>
<evidence type="ECO:0000256" key="3">
    <source>
        <dbReference type="ARBA" id="ARBA00004635"/>
    </source>
</evidence>
<evidence type="ECO:0000313" key="13">
    <source>
        <dbReference type="Proteomes" id="UP000006811"/>
    </source>
</evidence>
<dbReference type="eggNOG" id="COG2063">
    <property type="taxonomic scope" value="Bacteria"/>
</dbReference>
<protein>
    <submittedName>
        <fullName evidence="12">Flagellar L-ring protein</fullName>
    </submittedName>
</protein>
<comment type="function">
    <text evidence="1">Assembles around the rod to form the L-ring and probably protects the motor/basal body from shearing forces during rotation.</text>
</comment>
<dbReference type="PRINTS" id="PR01008">
    <property type="entry name" value="FLGLRINGFLGH"/>
</dbReference>
<comment type="subunit">
    <text evidence="5">The basal body constitutes a major portion of the flagellar organelle and consists of four rings (L,P,S, and M) mounted on a central rod.</text>
</comment>
<evidence type="ECO:0000256" key="4">
    <source>
        <dbReference type="ARBA" id="ARBA00006929"/>
    </source>
</evidence>
<dbReference type="GO" id="GO:0003774">
    <property type="term" value="F:cytoskeletal motor activity"/>
    <property type="evidence" value="ECO:0007669"/>
    <property type="project" value="InterPro"/>
</dbReference>
<keyword evidence="8" id="KW-0564">Palmitate</keyword>
<keyword evidence="9" id="KW-0975">Bacterial flagellum</keyword>
<keyword evidence="13" id="KW-1185">Reference proteome</keyword>
<keyword evidence="7 11" id="KW-0472">Membrane</keyword>
<accession>F7WZE4</accession>
<comment type="similarity">
    <text evidence="4">Belongs to the FlgH family.</text>
</comment>
<keyword evidence="12" id="KW-0966">Cell projection</keyword>
<dbReference type="STRING" id="261317.BCTU_224"/>
<dbReference type="Pfam" id="PF02107">
    <property type="entry name" value="FlgH"/>
    <property type="match status" value="1"/>
</dbReference>
<evidence type="ECO:0000256" key="11">
    <source>
        <dbReference type="SAM" id="Phobius"/>
    </source>
</evidence>
<dbReference type="HOGENOM" id="CLU_1248676_0_0_6"/>
<dbReference type="Proteomes" id="UP000006811">
    <property type="component" value="Chromosome"/>
</dbReference>
<evidence type="ECO:0000256" key="9">
    <source>
        <dbReference type="ARBA" id="ARBA00023143"/>
    </source>
</evidence>
<feature type="transmembrane region" description="Helical" evidence="11">
    <location>
        <begin position="12"/>
        <end position="28"/>
    </location>
</feature>
<dbReference type="AlphaFoldDB" id="F7WZE4"/>
<evidence type="ECO:0000313" key="12">
    <source>
        <dbReference type="EMBL" id="AEH39806.1"/>
    </source>
</evidence>
<evidence type="ECO:0000256" key="6">
    <source>
        <dbReference type="ARBA" id="ARBA00022729"/>
    </source>
</evidence>
<dbReference type="GO" id="GO:0016020">
    <property type="term" value="C:membrane"/>
    <property type="evidence" value="ECO:0007669"/>
    <property type="project" value="UniProtKB-SubCell"/>
</dbReference>
<keyword evidence="12" id="KW-0282">Flagellum</keyword>
<keyword evidence="6" id="KW-0732">Signal</keyword>
<keyword evidence="10" id="KW-0449">Lipoprotein</keyword>
<evidence type="ECO:0000256" key="5">
    <source>
        <dbReference type="ARBA" id="ARBA00011439"/>
    </source>
</evidence>
<proteinExistence type="inferred from homology"/>
<evidence type="ECO:0000256" key="10">
    <source>
        <dbReference type="ARBA" id="ARBA00023288"/>
    </source>
</evidence>
<dbReference type="EMBL" id="CP001817">
    <property type="protein sequence ID" value="AEH39806.1"/>
    <property type="molecule type" value="Genomic_DNA"/>
</dbReference>
<dbReference type="GO" id="GO:0009427">
    <property type="term" value="C:bacterial-type flagellum basal body, distal rod, L ring"/>
    <property type="evidence" value="ECO:0007669"/>
    <property type="project" value="InterPro"/>
</dbReference>
<reference evidence="12 13" key="1">
    <citation type="journal article" date="2011" name="Appl. Environ. Microbiol.">
        <title>The genome of Buchnera aphidicola from the aphid Cinara tujafilina provides new clues about the evolutionary history of metabolic losses in bacterial endosymbionts.</title>
        <authorList>
            <person name="Lamelas A."/>
            <person name="Gosalbes M.J."/>
            <person name="Moya A."/>
            <person name="Latorre A."/>
        </authorList>
    </citation>
    <scope>NUCLEOTIDE SEQUENCE [LARGE SCALE GENOMIC DNA]</scope>
    <source>
        <strain evidence="13">Cinara tujafilina</strain>
    </source>
</reference>
<dbReference type="KEGG" id="baj:BCTU_224"/>
<keyword evidence="11" id="KW-1133">Transmembrane helix</keyword>
<dbReference type="GO" id="GO:0071973">
    <property type="term" value="P:bacterial-type flagellum-dependent cell motility"/>
    <property type="evidence" value="ECO:0007669"/>
    <property type="project" value="InterPro"/>
</dbReference>
<evidence type="ECO:0000256" key="2">
    <source>
        <dbReference type="ARBA" id="ARBA00004117"/>
    </source>
</evidence>
<dbReference type="InterPro" id="IPR000527">
    <property type="entry name" value="Flag_Lring"/>
</dbReference>